<evidence type="ECO:0000256" key="15">
    <source>
        <dbReference type="SAM" id="Coils"/>
    </source>
</evidence>
<evidence type="ECO:0000256" key="12">
    <source>
        <dbReference type="ARBA" id="ARBA00022917"/>
    </source>
</evidence>
<protein>
    <recommendedName>
        <fullName evidence="5">Cysteine--tRNA ligase</fullName>
        <ecNumber evidence="4">6.1.1.16</ecNumber>
    </recommendedName>
    <alternativeName>
        <fullName evidence="14">Cysteinyl-tRNA synthetase</fullName>
    </alternativeName>
</protein>
<dbReference type="PRINTS" id="PR00983">
    <property type="entry name" value="TRNASYNTHCYS"/>
</dbReference>
<organism evidence="17">
    <name type="scientific">hydrothermal vent metagenome</name>
    <dbReference type="NCBI Taxonomy" id="652676"/>
    <lineage>
        <taxon>unclassified sequences</taxon>
        <taxon>metagenomes</taxon>
        <taxon>ecological metagenomes</taxon>
    </lineage>
</organism>
<evidence type="ECO:0000256" key="2">
    <source>
        <dbReference type="ARBA" id="ARBA00004496"/>
    </source>
</evidence>
<evidence type="ECO:0000256" key="5">
    <source>
        <dbReference type="ARBA" id="ARBA00014738"/>
    </source>
</evidence>
<dbReference type="Gene3D" id="1.20.120.1910">
    <property type="entry name" value="Cysteine-tRNA ligase, C-terminal anti-codon recognition domain"/>
    <property type="match status" value="1"/>
</dbReference>
<comment type="similarity">
    <text evidence="3">Belongs to the class-I aminoacyl-tRNA synthetase family.</text>
</comment>
<evidence type="ECO:0000256" key="8">
    <source>
        <dbReference type="ARBA" id="ARBA00022723"/>
    </source>
</evidence>
<dbReference type="SUPFAM" id="SSF52374">
    <property type="entry name" value="Nucleotidylyl transferase"/>
    <property type="match status" value="1"/>
</dbReference>
<evidence type="ECO:0000256" key="14">
    <source>
        <dbReference type="ARBA" id="ARBA00031499"/>
    </source>
</evidence>
<evidence type="ECO:0000259" key="16">
    <source>
        <dbReference type="SMART" id="SM00840"/>
    </source>
</evidence>
<evidence type="ECO:0000256" key="11">
    <source>
        <dbReference type="ARBA" id="ARBA00022840"/>
    </source>
</evidence>
<evidence type="ECO:0000256" key="9">
    <source>
        <dbReference type="ARBA" id="ARBA00022741"/>
    </source>
</evidence>
<comment type="cofactor">
    <cofactor evidence="1">
        <name>Zn(2+)</name>
        <dbReference type="ChEBI" id="CHEBI:29105"/>
    </cofactor>
</comment>
<dbReference type="GO" id="GO:0006423">
    <property type="term" value="P:cysteinyl-tRNA aminoacylation"/>
    <property type="evidence" value="ECO:0007669"/>
    <property type="project" value="InterPro"/>
</dbReference>
<proteinExistence type="inferred from homology"/>
<evidence type="ECO:0000256" key="6">
    <source>
        <dbReference type="ARBA" id="ARBA00022490"/>
    </source>
</evidence>
<evidence type="ECO:0000256" key="10">
    <source>
        <dbReference type="ARBA" id="ARBA00022833"/>
    </source>
</evidence>
<accession>A0A3B0T9N7</accession>
<dbReference type="InterPro" id="IPR014729">
    <property type="entry name" value="Rossmann-like_a/b/a_fold"/>
</dbReference>
<comment type="subcellular location">
    <subcellularLocation>
        <location evidence="2">Cytoplasm</location>
    </subcellularLocation>
</comment>
<dbReference type="GO" id="GO:0004817">
    <property type="term" value="F:cysteine-tRNA ligase activity"/>
    <property type="evidence" value="ECO:0007669"/>
    <property type="project" value="UniProtKB-EC"/>
</dbReference>
<dbReference type="EC" id="6.1.1.16" evidence="4"/>
<dbReference type="PANTHER" id="PTHR10890:SF3">
    <property type="entry name" value="CYSTEINE--TRNA LIGASE, CYTOPLASMIC"/>
    <property type="match status" value="1"/>
</dbReference>
<keyword evidence="11" id="KW-0067">ATP-binding</keyword>
<keyword evidence="15" id="KW-0175">Coiled coil</keyword>
<evidence type="ECO:0000256" key="1">
    <source>
        <dbReference type="ARBA" id="ARBA00001947"/>
    </source>
</evidence>
<dbReference type="GO" id="GO:0005524">
    <property type="term" value="F:ATP binding"/>
    <property type="evidence" value="ECO:0007669"/>
    <property type="project" value="UniProtKB-KW"/>
</dbReference>
<dbReference type="GO" id="GO:0005829">
    <property type="term" value="C:cytosol"/>
    <property type="evidence" value="ECO:0007669"/>
    <property type="project" value="TreeGrafter"/>
</dbReference>
<keyword evidence="9" id="KW-0547">Nucleotide-binding</keyword>
<evidence type="ECO:0000256" key="7">
    <source>
        <dbReference type="ARBA" id="ARBA00022598"/>
    </source>
</evidence>
<keyword evidence="10" id="KW-0862">Zinc</keyword>
<dbReference type="Pfam" id="PF23493">
    <property type="entry name" value="CysS_C"/>
    <property type="match status" value="1"/>
</dbReference>
<feature type="non-terminal residue" evidence="17">
    <location>
        <position position="1"/>
    </location>
</feature>
<feature type="domain" description="Cysteinyl-tRNA synthetase class Ia DALR" evidence="16">
    <location>
        <begin position="214"/>
        <end position="282"/>
    </location>
</feature>
<dbReference type="EMBL" id="UOEN01000126">
    <property type="protein sequence ID" value="VAW12783.1"/>
    <property type="molecule type" value="Genomic_DNA"/>
</dbReference>
<dbReference type="NCBIfam" id="TIGR00435">
    <property type="entry name" value="cysS"/>
    <property type="match status" value="1"/>
</dbReference>
<dbReference type="PANTHER" id="PTHR10890">
    <property type="entry name" value="CYSTEINYL-TRNA SYNTHETASE"/>
    <property type="match status" value="1"/>
</dbReference>
<keyword evidence="6" id="KW-0963">Cytoplasm</keyword>
<evidence type="ECO:0000313" key="17">
    <source>
        <dbReference type="EMBL" id="VAW12783.1"/>
    </source>
</evidence>
<dbReference type="SUPFAM" id="SSF47323">
    <property type="entry name" value="Anticodon-binding domain of a subclass of class I aminoacyl-tRNA synthetases"/>
    <property type="match status" value="1"/>
</dbReference>
<keyword evidence="12" id="KW-0648">Protein biosynthesis</keyword>
<feature type="coiled-coil region" evidence="15">
    <location>
        <begin position="173"/>
        <end position="200"/>
    </location>
</feature>
<keyword evidence="13 17" id="KW-0030">Aminoacyl-tRNA synthetase</keyword>
<sequence>ADGHVYFNVRAFKSYGKPSGQSIDKMQEAVRIDQDSHKKDPLDFALWKKSGENEPSWDSPWSKGRPGWHIECSCMSMKHLKTQTLDIHAGGRDLIFPHHENEIAQSEALTGKPFAKYWIHHGLLTINNQKMAKSLGNFITIADALEKYSPDQLKMFFLSSHYASAVDFSEEKMVESKKQLQRIEILLQKVEKIAAGEKNEMQEAPEFVKNFKDSFIESMDDDFNTAKGLGVIFEFVNELNKYIDSEKESSQYAAVVGCAGNKLKMICQEIFGIFIEDNKNKEVSNEVESLLAQRMEARQSKDYGASDQLRDELKAIGILVEDGLDGQTWRRA</sequence>
<keyword evidence="8" id="KW-0479">Metal-binding</keyword>
<evidence type="ECO:0000256" key="4">
    <source>
        <dbReference type="ARBA" id="ARBA00012832"/>
    </source>
</evidence>
<evidence type="ECO:0000256" key="3">
    <source>
        <dbReference type="ARBA" id="ARBA00005594"/>
    </source>
</evidence>
<dbReference type="InterPro" id="IPR056411">
    <property type="entry name" value="CysS_C"/>
</dbReference>
<dbReference type="InterPro" id="IPR009080">
    <property type="entry name" value="tRNAsynth_Ia_anticodon-bd"/>
</dbReference>
<name>A0A3B0T9N7_9ZZZZ</name>
<dbReference type="InterPro" id="IPR015273">
    <property type="entry name" value="Cys-tRNA-synt_Ia_DALR"/>
</dbReference>
<dbReference type="InterPro" id="IPR015803">
    <property type="entry name" value="Cys-tRNA-ligase"/>
</dbReference>
<dbReference type="InterPro" id="IPR024909">
    <property type="entry name" value="Cys-tRNA/MSH_ligase"/>
</dbReference>
<dbReference type="SMART" id="SM00840">
    <property type="entry name" value="DALR_2"/>
    <property type="match status" value="1"/>
</dbReference>
<evidence type="ECO:0000256" key="13">
    <source>
        <dbReference type="ARBA" id="ARBA00023146"/>
    </source>
</evidence>
<dbReference type="Gene3D" id="3.40.50.620">
    <property type="entry name" value="HUPs"/>
    <property type="match status" value="1"/>
</dbReference>
<dbReference type="GO" id="GO:0046872">
    <property type="term" value="F:metal ion binding"/>
    <property type="evidence" value="ECO:0007669"/>
    <property type="project" value="UniProtKB-KW"/>
</dbReference>
<dbReference type="AlphaFoldDB" id="A0A3B0T9N7"/>
<gene>
    <name evidence="17" type="ORF">MNBD_BACTEROID05-587</name>
</gene>
<dbReference type="Pfam" id="PF09190">
    <property type="entry name" value="DALR_2"/>
    <property type="match status" value="1"/>
</dbReference>
<dbReference type="Pfam" id="PF01406">
    <property type="entry name" value="tRNA-synt_1e"/>
    <property type="match status" value="1"/>
</dbReference>
<keyword evidence="7 17" id="KW-0436">Ligase</keyword>
<reference evidence="17" key="1">
    <citation type="submission" date="2018-06" db="EMBL/GenBank/DDBJ databases">
        <authorList>
            <person name="Zhirakovskaya E."/>
        </authorList>
    </citation>
    <scope>NUCLEOTIDE SEQUENCE</scope>
</reference>
<dbReference type="InterPro" id="IPR032678">
    <property type="entry name" value="tRNA-synt_1_cat_dom"/>
</dbReference>